<feature type="domain" description="Large ribosomal subunit protein uL6 alpha-beta" evidence="7">
    <location>
        <begin position="11"/>
        <end position="82"/>
    </location>
</feature>
<organism evidence="8">
    <name type="scientific">candidate division WOR-3 bacterium</name>
    <dbReference type="NCBI Taxonomy" id="2052148"/>
    <lineage>
        <taxon>Bacteria</taxon>
        <taxon>Bacteria division WOR-3</taxon>
    </lineage>
</organism>
<dbReference type="Pfam" id="PF00347">
    <property type="entry name" value="Ribosomal_L6"/>
    <property type="match status" value="2"/>
</dbReference>
<keyword evidence="2 5" id="KW-0687">Ribonucleoprotein</keyword>
<dbReference type="PIRSF" id="PIRSF002162">
    <property type="entry name" value="Ribosomal_L6"/>
    <property type="match status" value="1"/>
</dbReference>
<evidence type="ECO:0000256" key="3">
    <source>
        <dbReference type="ARBA" id="ARBA00035454"/>
    </source>
</evidence>
<dbReference type="InterPro" id="IPR019906">
    <property type="entry name" value="Ribosomal_uL6_bac-type"/>
</dbReference>
<evidence type="ECO:0000256" key="6">
    <source>
        <dbReference type="RuleBase" id="RU003870"/>
    </source>
</evidence>
<comment type="similarity">
    <text evidence="5">Belongs to the universal ribosomal protein uL6 family.</text>
</comment>
<dbReference type="EMBL" id="DTOZ01000188">
    <property type="protein sequence ID" value="HGE78876.1"/>
    <property type="molecule type" value="Genomic_DNA"/>
</dbReference>
<dbReference type="AlphaFoldDB" id="A0A7V3RIZ1"/>
<comment type="function">
    <text evidence="6">This protein binds to the 23S rRNA, and is important in its secondary structure. It is located near the subunit interface in the base of the L7/L12 stalk, and near the tRNA binding site of the peptidyltransferase center.</text>
</comment>
<dbReference type="GO" id="GO:0022625">
    <property type="term" value="C:cytosolic large ribosomal subunit"/>
    <property type="evidence" value="ECO:0007669"/>
    <property type="project" value="UniProtKB-UniRule"/>
</dbReference>
<dbReference type="PRINTS" id="PR00059">
    <property type="entry name" value="RIBOSOMALL6"/>
</dbReference>
<reference evidence="8" key="1">
    <citation type="journal article" date="2020" name="mSystems">
        <title>Genome- and Community-Level Interaction Insights into Carbon Utilization and Element Cycling Functions of Hydrothermarchaeota in Hydrothermal Sediment.</title>
        <authorList>
            <person name="Zhou Z."/>
            <person name="Liu Y."/>
            <person name="Xu W."/>
            <person name="Pan J."/>
            <person name="Luo Z.H."/>
            <person name="Li M."/>
        </authorList>
    </citation>
    <scope>NUCLEOTIDE SEQUENCE [LARGE SCALE GENOMIC DNA]</scope>
    <source>
        <strain evidence="8">SpSt-961</strain>
    </source>
</reference>
<comment type="caution">
    <text evidence="8">The sequence shown here is derived from an EMBL/GenBank/DDBJ whole genome shotgun (WGS) entry which is preliminary data.</text>
</comment>
<dbReference type="NCBIfam" id="TIGR03654">
    <property type="entry name" value="L6_bact"/>
    <property type="match status" value="1"/>
</dbReference>
<dbReference type="InterPro" id="IPR036789">
    <property type="entry name" value="Ribosomal_uL6-like_a/b-dom_sf"/>
</dbReference>
<evidence type="ECO:0000259" key="7">
    <source>
        <dbReference type="Pfam" id="PF00347"/>
    </source>
</evidence>
<dbReference type="GO" id="GO:0003735">
    <property type="term" value="F:structural constituent of ribosome"/>
    <property type="evidence" value="ECO:0007669"/>
    <property type="project" value="UniProtKB-UniRule"/>
</dbReference>
<gene>
    <name evidence="8" type="ORF">ENX68_07800</name>
</gene>
<evidence type="ECO:0000313" key="8">
    <source>
        <dbReference type="EMBL" id="HGE78876.1"/>
    </source>
</evidence>
<evidence type="ECO:0000256" key="5">
    <source>
        <dbReference type="RuleBase" id="RU003869"/>
    </source>
</evidence>
<evidence type="ECO:0000256" key="2">
    <source>
        <dbReference type="ARBA" id="ARBA00023274"/>
    </source>
</evidence>
<keyword evidence="1 5" id="KW-0689">Ribosomal protein</keyword>
<keyword evidence="6" id="KW-0694">RNA-binding</keyword>
<feature type="domain" description="Large ribosomal subunit protein uL6 alpha-beta" evidence="7">
    <location>
        <begin position="91"/>
        <end position="172"/>
    </location>
</feature>
<sequence>MAKLRTKPIPIPDKVEVLVNGQEVMVKGPLGELKMKIAECVRVELKDRTARVLTNDESKLAQGIQGTTRTLILNMIKGVTEGYSKTLIVQGTGYRAQKTNEGLQLFVGFTKPVNFPLPQGVKCELQTVKTADKGDLTHIILKGIDKKLVGEVAAQIRKIRIPDPYKHKGIRYADEVLRKKVGKRAAVGQTA</sequence>
<evidence type="ECO:0000256" key="1">
    <source>
        <dbReference type="ARBA" id="ARBA00022980"/>
    </source>
</evidence>
<name>A0A7V3RIZ1_UNCW3</name>
<dbReference type="GO" id="GO:0019843">
    <property type="term" value="F:rRNA binding"/>
    <property type="evidence" value="ECO:0007669"/>
    <property type="project" value="UniProtKB-UniRule"/>
</dbReference>
<protein>
    <recommendedName>
        <fullName evidence="3 4">50S ribosomal protein L6</fullName>
    </recommendedName>
</protein>
<accession>A0A7V3RIZ1</accession>
<evidence type="ECO:0000256" key="4">
    <source>
        <dbReference type="NCBIfam" id="TIGR03654"/>
    </source>
</evidence>
<dbReference type="InterPro" id="IPR020040">
    <property type="entry name" value="Ribosomal_uL6_a/b-dom"/>
</dbReference>
<dbReference type="InterPro" id="IPR000702">
    <property type="entry name" value="Ribosomal_uL6-like"/>
</dbReference>
<keyword evidence="6" id="KW-0699">rRNA-binding</keyword>
<dbReference type="Gene3D" id="3.90.930.12">
    <property type="entry name" value="Ribosomal protein L6, alpha-beta domain"/>
    <property type="match status" value="2"/>
</dbReference>
<dbReference type="PANTHER" id="PTHR11655">
    <property type="entry name" value="60S/50S RIBOSOMAL PROTEIN L6/L9"/>
    <property type="match status" value="1"/>
</dbReference>
<dbReference type="GO" id="GO:0002181">
    <property type="term" value="P:cytoplasmic translation"/>
    <property type="evidence" value="ECO:0007669"/>
    <property type="project" value="TreeGrafter"/>
</dbReference>
<dbReference type="SUPFAM" id="SSF56053">
    <property type="entry name" value="Ribosomal protein L6"/>
    <property type="match status" value="2"/>
</dbReference>
<dbReference type="PANTHER" id="PTHR11655:SF14">
    <property type="entry name" value="LARGE RIBOSOMAL SUBUNIT PROTEIN UL6M"/>
    <property type="match status" value="1"/>
</dbReference>
<proteinExistence type="inferred from homology"/>